<evidence type="ECO:0000313" key="3">
    <source>
        <dbReference type="Proteomes" id="UP000001625"/>
    </source>
</evidence>
<feature type="domain" description="DUF427" evidence="1">
    <location>
        <begin position="3"/>
        <end position="90"/>
    </location>
</feature>
<dbReference type="EMBL" id="CP001965">
    <property type="protein sequence ID" value="ADE12008.1"/>
    <property type="molecule type" value="Genomic_DNA"/>
</dbReference>
<dbReference type="InterPro" id="IPR038694">
    <property type="entry name" value="DUF427_sf"/>
</dbReference>
<proteinExistence type="predicted"/>
<dbReference type="KEGG" id="slt:Slit_1777"/>
<dbReference type="RefSeq" id="WP_013029906.1">
    <property type="nucleotide sequence ID" value="NC_013959.1"/>
</dbReference>
<name>D5CSS2_SIDLE</name>
<dbReference type="Proteomes" id="UP000001625">
    <property type="component" value="Chromosome"/>
</dbReference>
<protein>
    <recommendedName>
        <fullName evidence="1">DUF427 domain-containing protein</fullName>
    </recommendedName>
</protein>
<dbReference type="InterPro" id="IPR007361">
    <property type="entry name" value="DUF427"/>
</dbReference>
<reference evidence="2 3" key="1">
    <citation type="submission" date="2010-03" db="EMBL/GenBank/DDBJ databases">
        <title>Complete sequence of Sideroxydans lithotrophicus ES-1.</title>
        <authorList>
            <consortium name="US DOE Joint Genome Institute"/>
            <person name="Lucas S."/>
            <person name="Copeland A."/>
            <person name="Lapidus A."/>
            <person name="Cheng J.-F."/>
            <person name="Bruce D."/>
            <person name="Goodwin L."/>
            <person name="Pitluck S."/>
            <person name="Munk A.C."/>
            <person name="Detter J.C."/>
            <person name="Han C."/>
            <person name="Tapia R."/>
            <person name="Larimer F."/>
            <person name="Land M."/>
            <person name="Hauser L."/>
            <person name="Kyrpides N."/>
            <person name="Ivanova N."/>
            <person name="Emerson D."/>
            <person name="Woyke T."/>
        </authorList>
    </citation>
    <scope>NUCLEOTIDE SEQUENCE [LARGE SCALE GENOMIC DNA]</scope>
    <source>
        <strain evidence="2 3">ES-1</strain>
    </source>
</reference>
<dbReference type="Gene3D" id="2.170.150.40">
    <property type="entry name" value="Domain of unknown function (DUF427)"/>
    <property type="match status" value="1"/>
</dbReference>
<evidence type="ECO:0000313" key="2">
    <source>
        <dbReference type="EMBL" id="ADE12008.1"/>
    </source>
</evidence>
<keyword evidence="3" id="KW-1185">Reference proteome</keyword>
<organism evidence="2 3">
    <name type="scientific">Sideroxydans lithotrophicus (strain ES-1)</name>
    <dbReference type="NCBI Taxonomy" id="580332"/>
    <lineage>
        <taxon>Bacteria</taxon>
        <taxon>Pseudomonadati</taxon>
        <taxon>Pseudomonadota</taxon>
        <taxon>Betaproteobacteria</taxon>
        <taxon>Nitrosomonadales</taxon>
        <taxon>Gallionellaceae</taxon>
        <taxon>Sideroxydans</taxon>
    </lineage>
</organism>
<dbReference type="Pfam" id="PF04248">
    <property type="entry name" value="NTP_transf_9"/>
    <property type="match status" value="1"/>
</dbReference>
<dbReference type="PANTHER" id="PTHR34310">
    <property type="entry name" value="DUF427 DOMAIN PROTEIN (AFU_ORTHOLOGUE AFUA_3G02220)"/>
    <property type="match status" value="1"/>
</dbReference>
<dbReference type="eggNOG" id="COG2343">
    <property type="taxonomic scope" value="Bacteria"/>
</dbReference>
<dbReference type="HOGENOM" id="CLU_126578_1_1_4"/>
<evidence type="ECO:0000259" key="1">
    <source>
        <dbReference type="Pfam" id="PF04248"/>
    </source>
</evidence>
<dbReference type="PANTHER" id="PTHR34310:SF5">
    <property type="entry name" value="DUF427 DOMAIN PROTEIN (AFU_ORTHOLOGUE AFUA_3G02220)"/>
    <property type="match status" value="1"/>
</dbReference>
<accession>D5CSS2</accession>
<dbReference type="STRING" id="580332.Slit_1777"/>
<gene>
    <name evidence="2" type="ordered locus">Slit_1777</name>
</gene>
<sequence length="96" mass="11032">MPRAIWNNQIIAEAPANEIHRVEGNIYFPPAAVKREYLHPSESHTHCVWKGEASYYNVEVDGMVNEDAAWYYPDPSTAAARIKNYIAFWHGVQVEE</sequence>
<dbReference type="OrthoDB" id="4565346at2"/>
<dbReference type="AlphaFoldDB" id="D5CSS2"/>